<dbReference type="PROSITE" id="PS50144">
    <property type="entry name" value="MATH"/>
    <property type="match status" value="1"/>
</dbReference>
<dbReference type="PANTHER" id="PTHR22743:SF165">
    <property type="entry name" value="BTB AND MATH DOMAIN CONTAINING-RELATED"/>
    <property type="match status" value="1"/>
</dbReference>
<dbReference type="InterPro" id="IPR000210">
    <property type="entry name" value="BTB/POZ_dom"/>
</dbReference>
<name>A0A2G5V7Y0_9PELO</name>
<dbReference type="InterPro" id="IPR008974">
    <property type="entry name" value="TRAF-like"/>
</dbReference>
<dbReference type="EMBL" id="PDUG01000002">
    <property type="protein sequence ID" value="PIC47904.1"/>
    <property type="molecule type" value="Genomic_DNA"/>
</dbReference>
<dbReference type="PROSITE" id="PS50097">
    <property type="entry name" value="BTB"/>
    <property type="match status" value="1"/>
</dbReference>
<dbReference type="CDD" id="cd18186">
    <property type="entry name" value="BTB_POZ_ZBTB_KLHL-like"/>
    <property type="match status" value="1"/>
</dbReference>
<dbReference type="STRING" id="1611254.A0A2G5V7Y0"/>
<organism evidence="3 4">
    <name type="scientific">Caenorhabditis nigoni</name>
    <dbReference type="NCBI Taxonomy" id="1611254"/>
    <lineage>
        <taxon>Eukaryota</taxon>
        <taxon>Metazoa</taxon>
        <taxon>Ecdysozoa</taxon>
        <taxon>Nematoda</taxon>
        <taxon>Chromadorea</taxon>
        <taxon>Rhabditida</taxon>
        <taxon>Rhabditina</taxon>
        <taxon>Rhabditomorpha</taxon>
        <taxon>Rhabditoidea</taxon>
        <taxon>Rhabditidae</taxon>
        <taxon>Peloderinae</taxon>
        <taxon>Caenorhabditis</taxon>
    </lineage>
</organism>
<gene>
    <name evidence="3" type="primary">Cnig_chr_II.g7083</name>
    <name evidence="3" type="ORF">B9Z55_007083</name>
</gene>
<evidence type="ECO:0000259" key="1">
    <source>
        <dbReference type="PROSITE" id="PS50097"/>
    </source>
</evidence>
<dbReference type="Proteomes" id="UP000230233">
    <property type="component" value="Chromosome II"/>
</dbReference>
<reference evidence="4" key="1">
    <citation type="submission" date="2017-10" db="EMBL/GenBank/DDBJ databases">
        <title>Rapid genome shrinkage in a self-fertile nematode reveals novel sperm competition proteins.</title>
        <authorList>
            <person name="Yin D."/>
            <person name="Schwarz E.M."/>
            <person name="Thomas C.G."/>
            <person name="Felde R.L."/>
            <person name="Korf I.F."/>
            <person name="Cutter A.D."/>
            <person name="Schartner C.M."/>
            <person name="Ralston E.J."/>
            <person name="Meyer B.J."/>
            <person name="Haag E.S."/>
        </authorList>
    </citation>
    <scope>NUCLEOTIDE SEQUENCE [LARGE SCALE GENOMIC DNA]</scope>
    <source>
        <strain evidence="4">JU1422</strain>
    </source>
</reference>
<dbReference type="Pfam" id="PF00651">
    <property type="entry name" value="BTB"/>
    <property type="match status" value="1"/>
</dbReference>
<dbReference type="PANTHER" id="PTHR22743">
    <property type="entry name" value="MEPRIN/TRAF-LIKE MATH FAMILY-C.ELEGANS"/>
    <property type="match status" value="1"/>
</dbReference>
<dbReference type="Gene3D" id="2.60.210.10">
    <property type="entry name" value="Apoptosis, Tumor Necrosis Factor Receptor Associated Protein 2, Chain A"/>
    <property type="match status" value="1"/>
</dbReference>
<feature type="domain" description="BTB" evidence="1">
    <location>
        <begin position="147"/>
        <end position="206"/>
    </location>
</feature>
<accession>A0A2G5V7Y0</accession>
<dbReference type="OrthoDB" id="5823179at2759"/>
<dbReference type="Pfam" id="PF00917">
    <property type="entry name" value="MATH"/>
    <property type="match status" value="1"/>
</dbReference>
<proteinExistence type="predicted"/>
<evidence type="ECO:0000313" key="4">
    <source>
        <dbReference type="Proteomes" id="UP000230233"/>
    </source>
</evidence>
<dbReference type="SUPFAM" id="SSF54695">
    <property type="entry name" value="POZ domain"/>
    <property type="match status" value="1"/>
</dbReference>
<dbReference type="InterPro" id="IPR002083">
    <property type="entry name" value="MATH/TRAF_dom"/>
</dbReference>
<evidence type="ECO:0000313" key="3">
    <source>
        <dbReference type="EMBL" id="PIC47904.1"/>
    </source>
</evidence>
<dbReference type="CDD" id="cd00121">
    <property type="entry name" value="MATH"/>
    <property type="match status" value="1"/>
</dbReference>
<feature type="domain" description="MATH" evidence="2">
    <location>
        <begin position="7"/>
        <end position="126"/>
    </location>
</feature>
<evidence type="ECO:0000259" key="2">
    <source>
        <dbReference type="PROSITE" id="PS50144"/>
    </source>
</evidence>
<keyword evidence="4" id="KW-1185">Reference proteome</keyword>
<dbReference type="SUPFAM" id="SSF49599">
    <property type="entry name" value="TRAF domain-like"/>
    <property type="match status" value="1"/>
</dbReference>
<dbReference type="InterPro" id="IPR052664">
    <property type="entry name" value="BTB-MATH_domain_protein"/>
</dbReference>
<dbReference type="Gene3D" id="3.30.710.10">
    <property type="entry name" value="Potassium Channel Kv1.1, Chain A"/>
    <property type="match status" value="1"/>
</dbReference>
<dbReference type="SMART" id="SM00225">
    <property type="entry name" value="BTB"/>
    <property type="match status" value="1"/>
</dbReference>
<dbReference type="AlphaFoldDB" id="A0A2G5V7Y0"/>
<dbReference type="SMART" id="SM00061">
    <property type="entry name" value="MATH"/>
    <property type="match status" value="1"/>
</dbReference>
<dbReference type="InterPro" id="IPR011333">
    <property type="entry name" value="SKP1/BTB/POZ_sf"/>
</dbReference>
<sequence>MPPPEKTFVLKHVFKNVSEMKEGINVYSEVEEHFGVPWGIYTVRDDNKFGIFLYCSFESKEKWSIQTSRDVKLLAVNGQSKVKNANRSFGNMEGDGSNWGWSDFIEWDKMVEAYVTDDCVSVEIFVKILKMTGIKFRHFDESNKPFSDVVLKVEEKKFYVAKLTLSSQSTYFEALFLRNFEESKKSEIELKNVKAEDFQKFLELLYGESSIDESTIDGIVHLADMYDSKLAIRKCEKFLMEYSEKTLKEKLKLAYRYRLKNLKNKCMSKITTIADISSVLSHDANEMDPSVILELLQKSISLYTS</sequence>
<protein>
    <recommendedName>
        <fullName evidence="5">BTB domain-containing protein</fullName>
    </recommendedName>
</protein>
<comment type="caution">
    <text evidence="3">The sequence shown here is derived from an EMBL/GenBank/DDBJ whole genome shotgun (WGS) entry which is preliminary data.</text>
</comment>
<evidence type="ECO:0008006" key="5">
    <source>
        <dbReference type="Google" id="ProtNLM"/>
    </source>
</evidence>